<evidence type="ECO:0000256" key="7">
    <source>
        <dbReference type="ARBA" id="ARBA00023136"/>
    </source>
</evidence>
<accession>A0A8J4T1N0</accession>
<feature type="transmembrane region" description="Helical" evidence="11">
    <location>
        <begin position="136"/>
        <end position="153"/>
    </location>
</feature>
<dbReference type="InterPro" id="IPR049941">
    <property type="entry name" value="LPLAT_7/PORCN-like"/>
</dbReference>
<keyword evidence="7 11" id="KW-0472">Membrane</keyword>
<evidence type="ECO:0000256" key="1">
    <source>
        <dbReference type="ARBA" id="ARBA00004141"/>
    </source>
</evidence>
<dbReference type="InterPro" id="IPR004299">
    <property type="entry name" value="MBOAT_fam"/>
</dbReference>
<comment type="pathway">
    <text evidence="9">Phospholipid metabolism.</text>
</comment>
<reference evidence="12" key="1">
    <citation type="submission" date="2019-05" db="EMBL/GenBank/DDBJ databases">
        <title>Annotation for the trematode Paragonimus heterotremus.</title>
        <authorList>
            <person name="Choi Y.-J."/>
        </authorList>
    </citation>
    <scope>NUCLEOTIDE SEQUENCE</scope>
    <source>
        <strain evidence="12">LC</strain>
    </source>
</reference>
<dbReference type="EMBL" id="LUCH01002049">
    <property type="protein sequence ID" value="KAF5402065.1"/>
    <property type="molecule type" value="Genomic_DNA"/>
</dbReference>
<keyword evidence="4" id="KW-0808">Transferase</keyword>
<keyword evidence="6 11" id="KW-1133">Transmembrane helix</keyword>
<evidence type="ECO:0000256" key="8">
    <source>
        <dbReference type="ARBA" id="ARBA00023315"/>
    </source>
</evidence>
<gene>
    <name evidence="12" type="ORF">PHET_04236</name>
</gene>
<evidence type="ECO:0000256" key="6">
    <source>
        <dbReference type="ARBA" id="ARBA00022989"/>
    </source>
</evidence>
<feature type="transmembrane region" description="Helical" evidence="11">
    <location>
        <begin position="67"/>
        <end position="85"/>
    </location>
</feature>
<comment type="caution">
    <text evidence="12">The sequence shown here is derived from an EMBL/GenBank/DDBJ whole genome shotgun (WGS) entry which is preliminary data.</text>
</comment>
<name>A0A8J4T1N0_9TREM</name>
<sequence>MGFSKPSGFANVVQLLIALRLIGLSFEPFDTWKVEQQLLELDRSTKQTEQERLTLLKEYEGVRASPLEVLCYAYCYIGLFTGPYYKFRTFFDFVNWPPKLQKAPLFGVFYLILSHFYTVDYVRLDEFYQHSLIYRFYYMVFIFFLLRLRIYFARKLAECVCMSAGLGAYPTASEPLSGGGPTNLVALNRWMLRYNSLQQTANNVLSAQHRTEYQHMGCEFTPTVREGMRSWNQTVQYWLAFYFHKRFPGSRSLRCVWTMCVSSYRHGLHPGYYLSFLTIPLALVAKSELAILVTACGRSLPLVN</sequence>
<feature type="transmembrane region" description="Helical" evidence="11">
    <location>
        <begin position="105"/>
        <end position="124"/>
    </location>
</feature>
<evidence type="ECO:0000256" key="2">
    <source>
        <dbReference type="ARBA" id="ARBA00005074"/>
    </source>
</evidence>
<evidence type="ECO:0000313" key="13">
    <source>
        <dbReference type="Proteomes" id="UP000748531"/>
    </source>
</evidence>
<proteinExistence type="inferred from homology"/>
<evidence type="ECO:0000256" key="5">
    <source>
        <dbReference type="ARBA" id="ARBA00022692"/>
    </source>
</evidence>
<dbReference type="GO" id="GO:0044233">
    <property type="term" value="C:mitochondria-associated endoplasmic reticulum membrane contact site"/>
    <property type="evidence" value="ECO:0007669"/>
    <property type="project" value="TreeGrafter"/>
</dbReference>
<dbReference type="GO" id="GO:0016020">
    <property type="term" value="C:membrane"/>
    <property type="evidence" value="ECO:0007669"/>
    <property type="project" value="UniProtKB-SubCell"/>
</dbReference>
<evidence type="ECO:0000256" key="11">
    <source>
        <dbReference type="SAM" id="Phobius"/>
    </source>
</evidence>
<dbReference type="OrthoDB" id="7663182at2759"/>
<keyword evidence="5 11" id="KW-0812">Transmembrane</keyword>
<dbReference type="Proteomes" id="UP000748531">
    <property type="component" value="Unassembled WGS sequence"/>
</dbReference>
<dbReference type="GO" id="GO:0006661">
    <property type="term" value="P:phosphatidylinositol biosynthetic process"/>
    <property type="evidence" value="ECO:0007669"/>
    <property type="project" value="TreeGrafter"/>
</dbReference>
<keyword evidence="8" id="KW-0012">Acyltransferase</keyword>
<evidence type="ECO:0000256" key="3">
    <source>
        <dbReference type="ARBA" id="ARBA00010323"/>
    </source>
</evidence>
<comment type="pathway">
    <text evidence="2">Lipid metabolism; phospholipid metabolism.</text>
</comment>
<dbReference type="PANTHER" id="PTHR13906">
    <property type="entry name" value="PORCUPINE"/>
    <property type="match status" value="1"/>
</dbReference>
<dbReference type="AlphaFoldDB" id="A0A8J4T1N0"/>
<dbReference type="Pfam" id="PF03062">
    <property type="entry name" value="MBOAT"/>
    <property type="match status" value="1"/>
</dbReference>
<keyword evidence="13" id="KW-1185">Reference proteome</keyword>
<protein>
    <recommendedName>
        <fullName evidence="10">Lysophospholipid acyltransferase 7</fullName>
    </recommendedName>
</protein>
<comment type="subcellular location">
    <subcellularLocation>
        <location evidence="1">Membrane</location>
        <topology evidence="1">Multi-pass membrane protein</topology>
    </subcellularLocation>
</comment>
<organism evidence="12 13">
    <name type="scientific">Paragonimus heterotremus</name>
    <dbReference type="NCBI Taxonomy" id="100268"/>
    <lineage>
        <taxon>Eukaryota</taxon>
        <taxon>Metazoa</taxon>
        <taxon>Spiralia</taxon>
        <taxon>Lophotrochozoa</taxon>
        <taxon>Platyhelminthes</taxon>
        <taxon>Trematoda</taxon>
        <taxon>Digenea</taxon>
        <taxon>Plagiorchiida</taxon>
        <taxon>Troglotremata</taxon>
        <taxon>Troglotrematidae</taxon>
        <taxon>Paragonimus</taxon>
    </lineage>
</organism>
<dbReference type="PANTHER" id="PTHR13906:SF16">
    <property type="entry name" value="LYSOPHOSPHOLIPID ACYLTRANSFERASE 7"/>
    <property type="match status" value="1"/>
</dbReference>
<dbReference type="GO" id="GO:0030258">
    <property type="term" value="P:lipid modification"/>
    <property type="evidence" value="ECO:0007669"/>
    <property type="project" value="TreeGrafter"/>
</dbReference>
<evidence type="ECO:0000256" key="4">
    <source>
        <dbReference type="ARBA" id="ARBA00022679"/>
    </source>
</evidence>
<evidence type="ECO:0000256" key="10">
    <source>
        <dbReference type="ARBA" id="ARBA00093678"/>
    </source>
</evidence>
<comment type="similarity">
    <text evidence="3">Belongs to the membrane-bound acyltransferase family.</text>
</comment>
<dbReference type="GO" id="GO:0071617">
    <property type="term" value="F:lysophospholipid acyltransferase activity"/>
    <property type="evidence" value="ECO:0007669"/>
    <property type="project" value="TreeGrafter"/>
</dbReference>
<evidence type="ECO:0000313" key="12">
    <source>
        <dbReference type="EMBL" id="KAF5402065.1"/>
    </source>
</evidence>
<evidence type="ECO:0000256" key="9">
    <source>
        <dbReference type="ARBA" id="ARBA00025707"/>
    </source>
</evidence>